<feature type="region of interest" description="Disordered" evidence="5">
    <location>
        <begin position="251"/>
        <end position="273"/>
    </location>
</feature>
<evidence type="ECO:0000256" key="2">
    <source>
        <dbReference type="ARBA" id="ARBA00023235"/>
    </source>
</evidence>
<accession>D3UFZ2</accession>
<dbReference type="InterPro" id="IPR050343">
    <property type="entry name" value="RsuA_PseudoU_synthase"/>
</dbReference>
<keyword evidence="2 4" id="KW-0413">Isomerase</keyword>
<evidence type="ECO:0000256" key="4">
    <source>
        <dbReference type="RuleBase" id="RU003887"/>
    </source>
</evidence>
<protein>
    <recommendedName>
        <fullName evidence="4">Pseudouridine synthase</fullName>
        <ecNumber evidence="4">5.4.99.-</ecNumber>
    </recommendedName>
</protein>
<dbReference type="EMBL" id="FN555004">
    <property type="protein sequence ID" value="CBG39413.1"/>
    <property type="molecule type" value="Genomic_DNA"/>
</dbReference>
<proteinExistence type="inferred from homology"/>
<sequence length="273" mass="31291">MRLNQYIAHHSKYSRREADGLIAQGRVNVEKKKAVLGQELKEGQRVFVDGKQLREKKDGPSTVIVYHKPKGELVTRSDDRGRRSIFDSLGRRYAHFTPVGRLDFASEGLLLLSDDKKIAHFLMQSDLEREYILKISGAVTEKMKEAMENGLELEDARAGGHEKSKIQKMSFKPFAFYQIQKNDRNFSKLKVRITEGKNRELRRFFAHFKAEVLDLRRVGYGFVTLSALPVGKVRFLSKEEYKKLHQLLKEHAKNPEGRNARHLGGKGNLGGVK</sequence>
<keyword evidence="3" id="KW-0694">RNA-binding</keyword>
<evidence type="ECO:0000256" key="1">
    <source>
        <dbReference type="ARBA" id="ARBA00008348"/>
    </source>
</evidence>
<evidence type="ECO:0000259" key="6">
    <source>
        <dbReference type="SMART" id="SM00363"/>
    </source>
</evidence>
<dbReference type="SUPFAM" id="SSF55120">
    <property type="entry name" value="Pseudouridine synthase"/>
    <property type="match status" value="1"/>
</dbReference>
<comment type="similarity">
    <text evidence="1 4">Belongs to the pseudouridine synthase RsuA family.</text>
</comment>
<dbReference type="InterPro" id="IPR002942">
    <property type="entry name" value="S4_RNA-bd"/>
</dbReference>
<dbReference type="Pfam" id="PF00849">
    <property type="entry name" value="PseudoU_synth_2"/>
    <property type="match status" value="1"/>
</dbReference>
<dbReference type="SMART" id="SM00363">
    <property type="entry name" value="S4"/>
    <property type="match status" value="1"/>
</dbReference>
<dbReference type="InterPro" id="IPR006145">
    <property type="entry name" value="PsdUridine_synth_RsuA/RluA"/>
</dbReference>
<reference evidence="7 8" key="1">
    <citation type="journal article" date="2010" name="BMC Genomics">
        <title>Comparative genomics and proteomics of Helicobacter mustelae, an ulcerogenic and carcinogenic gastric pathogen.</title>
        <authorList>
            <person name="O'Toole P.W."/>
            <person name="Snelling W.J."/>
            <person name="Canchaya C."/>
            <person name="Forde B.M."/>
            <person name="Hardie K.R."/>
            <person name="Josenhans C."/>
            <person name="Graham R.L.J."/>
            <person name="McMullan G."/>
            <person name="Parkhill J."/>
            <person name="Belda E."/>
            <person name="Bentley S.D."/>
        </authorList>
    </citation>
    <scope>NUCLEOTIDE SEQUENCE [LARGE SCALE GENOMIC DNA]</scope>
    <source>
        <strain evidence="8">ATCC 43772 / LMG 18044 / NCTC 12198 / 12198</strain>
    </source>
</reference>
<name>D3UFZ2_HELM1</name>
<keyword evidence="8" id="KW-1185">Reference proteome</keyword>
<evidence type="ECO:0000313" key="8">
    <source>
        <dbReference type="Proteomes" id="UP000001522"/>
    </source>
</evidence>
<dbReference type="GO" id="GO:0003723">
    <property type="term" value="F:RNA binding"/>
    <property type="evidence" value="ECO:0007669"/>
    <property type="project" value="UniProtKB-KW"/>
</dbReference>
<dbReference type="PANTHER" id="PTHR47683">
    <property type="entry name" value="PSEUDOURIDINE SYNTHASE FAMILY PROTEIN-RELATED"/>
    <property type="match status" value="1"/>
</dbReference>
<dbReference type="InterPro" id="IPR000748">
    <property type="entry name" value="PsdUridine_synth_RsuA/RluB/E/F"/>
</dbReference>
<dbReference type="EC" id="5.4.99.-" evidence="4"/>
<dbReference type="NCBIfam" id="TIGR00093">
    <property type="entry name" value="pseudouridine synthase"/>
    <property type="match status" value="1"/>
</dbReference>
<dbReference type="Gene3D" id="3.30.70.580">
    <property type="entry name" value="Pseudouridine synthase I, catalytic domain, N-terminal subdomain"/>
    <property type="match status" value="1"/>
</dbReference>
<dbReference type="PANTHER" id="PTHR47683:SF2">
    <property type="entry name" value="RNA-BINDING S4 DOMAIN-CONTAINING PROTEIN"/>
    <property type="match status" value="1"/>
</dbReference>
<dbReference type="InterPro" id="IPR036986">
    <property type="entry name" value="S4_RNA-bd_sf"/>
</dbReference>
<dbReference type="Gene3D" id="3.10.290.10">
    <property type="entry name" value="RNA-binding S4 domain"/>
    <property type="match status" value="1"/>
</dbReference>
<organism evidence="7 8">
    <name type="scientific">Helicobacter mustelae (strain ATCC 43772 / CCUG 25715 / CIP 103759 / LMG 18044 / NCTC 12198 / R85-136P)</name>
    <name type="common">Campylobacter mustelae</name>
    <dbReference type="NCBI Taxonomy" id="679897"/>
    <lineage>
        <taxon>Bacteria</taxon>
        <taxon>Pseudomonadati</taxon>
        <taxon>Campylobacterota</taxon>
        <taxon>Epsilonproteobacteria</taxon>
        <taxon>Campylobacterales</taxon>
        <taxon>Helicobacteraceae</taxon>
        <taxon>Helicobacter</taxon>
    </lineage>
</organism>
<dbReference type="InterPro" id="IPR020094">
    <property type="entry name" value="TruA/RsuA/RluB/E/F_N"/>
</dbReference>
<dbReference type="PROSITE" id="PS50889">
    <property type="entry name" value="S4"/>
    <property type="match status" value="1"/>
</dbReference>
<dbReference type="PROSITE" id="PS01149">
    <property type="entry name" value="PSI_RSU"/>
    <property type="match status" value="1"/>
</dbReference>
<dbReference type="GO" id="GO:0016829">
    <property type="term" value="F:lyase activity"/>
    <property type="evidence" value="ECO:0007669"/>
    <property type="project" value="UniProtKB-KW"/>
</dbReference>
<evidence type="ECO:0000313" key="7">
    <source>
        <dbReference type="EMBL" id="CBG39413.1"/>
    </source>
</evidence>
<dbReference type="InterPro" id="IPR018496">
    <property type="entry name" value="PsdUridine_synth_RsuA/RluB_CS"/>
</dbReference>
<evidence type="ECO:0000256" key="5">
    <source>
        <dbReference type="SAM" id="MobiDB-lite"/>
    </source>
</evidence>
<dbReference type="HOGENOM" id="CLU_024979_1_2_7"/>
<dbReference type="AlphaFoldDB" id="D3UFZ2"/>
<dbReference type="KEGG" id="hms:HMU01510"/>
<dbReference type="InterPro" id="IPR020103">
    <property type="entry name" value="PsdUridine_synth_cat_dom_sf"/>
</dbReference>
<dbReference type="STRING" id="679897.HMU01510"/>
<dbReference type="InterPro" id="IPR042092">
    <property type="entry name" value="PsdUridine_s_RsuA/RluB/E/F_cat"/>
</dbReference>
<keyword evidence="7" id="KW-0456">Lyase</keyword>
<dbReference type="SUPFAM" id="SSF55174">
    <property type="entry name" value="Alpha-L RNA-binding motif"/>
    <property type="match status" value="1"/>
</dbReference>
<dbReference type="eggNOG" id="COG1187">
    <property type="taxonomic scope" value="Bacteria"/>
</dbReference>
<gene>
    <name evidence="7" type="ordered locus">HMU01510</name>
</gene>
<dbReference type="Proteomes" id="UP000001522">
    <property type="component" value="Chromosome"/>
</dbReference>
<dbReference type="Gene3D" id="3.30.70.1560">
    <property type="entry name" value="Alpha-L RNA-binding motif"/>
    <property type="match status" value="1"/>
</dbReference>
<dbReference type="RefSeq" id="WP_013022508.1">
    <property type="nucleotide sequence ID" value="NC_013949.1"/>
</dbReference>
<dbReference type="GO" id="GO:0120159">
    <property type="term" value="F:rRNA pseudouridine synthase activity"/>
    <property type="evidence" value="ECO:0007669"/>
    <property type="project" value="UniProtKB-ARBA"/>
</dbReference>
<dbReference type="CDD" id="cd00165">
    <property type="entry name" value="S4"/>
    <property type="match status" value="1"/>
</dbReference>
<dbReference type="GO" id="GO:0000455">
    <property type="term" value="P:enzyme-directed rRNA pseudouridine synthesis"/>
    <property type="evidence" value="ECO:0007669"/>
    <property type="project" value="UniProtKB-ARBA"/>
</dbReference>
<feature type="domain" description="RNA-binding S4" evidence="6">
    <location>
        <begin position="1"/>
        <end position="60"/>
    </location>
</feature>
<evidence type="ECO:0000256" key="3">
    <source>
        <dbReference type="PROSITE-ProRule" id="PRU00182"/>
    </source>
</evidence>